<keyword evidence="6" id="KW-0408">Iron</keyword>
<reference evidence="8 9" key="1">
    <citation type="submission" date="2018-11" db="EMBL/GenBank/DDBJ databases">
        <title>Genomes From Bacteria Associated with the Canine Oral Cavity: a Test Case for Automated Genome-Based Taxonomic Assignment.</title>
        <authorList>
            <person name="Coil D.A."/>
            <person name="Jospin G."/>
            <person name="Darling A.E."/>
            <person name="Wallis C."/>
            <person name="Davis I.J."/>
            <person name="Harris S."/>
            <person name="Eisen J.A."/>
            <person name="Holcombe L.J."/>
            <person name="O'Flynn C."/>
        </authorList>
    </citation>
    <scope>NUCLEOTIDE SEQUENCE [LARGE SCALE GENOMIC DNA]</scope>
    <source>
        <strain evidence="8 9">COT-280</strain>
    </source>
</reference>
<dbReference type="EC" id="5.6.2.3" evidence="6"/>
<keyword evidence="3 6" id="KW-0378">Hydrolase</keyword>
<evidence type="ECO:0000256" key="2">
    <source>
        <dbReference type="ARBA" id="ARBA00022741"/>
    </source>
</evidence>
<feature type="binding site" evidence="6">
    <location>
        <position position="219"/>
    </location>
    <ligand>
        <name>[4Fe-4S] cluster</name>
        <dbReference type="ChEBI" id="CHEBI:49883"/>
    </ligand>
</feature>
<dbReference type="Gene3D" id="3.40.50.300">
    <property type="entry name" value="P-loop containing nucleotide triphosphate hydrolases"/>
    <property type="match status" value="2"/>
</dbReference>
<dbReference type="InterPro" id="IPR045028">
    <property type="entry name" value="DinG/Rad3-like"/>
</dbReference>
<evidence type="ECO:0000256" key="3">
    <source>
        <dbReference type="ARBA" id="ARBA00022801"/>
    </source>
</evidence>
<comment type="cofactor">
    <cofactor evidence="6">
        <name>[4Fe-4S] cluster</name>
        <dbReference type="ChEBI" id="CHEBI:49883"/>
    </cofactor>
    <text evidence="6">Binds 1 [4Fe-4S] cluster.</text>
</comment>
<name>A0A3P2A626_9NEIS</name>
<keyword evidence="9" id="KW-1185">Reference proteome</keyword>
<evidence type="ECO:0000313" key="9">
    <source>
        <dbReference type="Proteomes" id="UP000269923"/>
    </source>
</evidence>
<keyword evidence="5 6" id="KW-0238">DNA-binding</keyword>
<dbReference type="SUPFAM" id="SSF52540">
    <property type="entry name" value="P-loop containing nucleoside triphosphate hydrolases"/>
    <property type="match status" value="1"/>
</dbReference>
<protein>
    <recommendedName>
        <fullName evidence="6">ATP-dependent DNA helicase DinG</fullName>
        <ecNumber evidence="6">5.6.2.3</ecNumber>
    </recommendedName>
    <alternativeName>
        <fullName evidence="6">DNA 5'-3' helicase DinG</fullName>
    </alternativeName>
</protein>
<dbReference type="NCBIfam" id="NF008729">
    <property type="entry name" value="PRK11747.1"/>
    <property type="match status" value="1"/>
</dbReference>
<dbReference type="OrthoDB" id="9805194at2"/>
<evidence type="ECO:0000256" key="5">
    <source>
        <dbReference type="ARBA" id="ARBA00023125"/>
    </source>
</evidence>
<comment type="function">
    <text evidence="6">DNA-dependent ATPase and 5'-3' DNA helicase. Unwinds D-loops, R-loops, forked DNA and G-quadruplex DNA.</text>
</comment>
<evidence type="ECO:0000259" key="7">
    <source>
        <dbReference type="PROSITE" id="PS51193"/>
    </source>
</evidence>
<keyword evidence="6" id="KW-0479">Metal-binding</keyword>
<evidence type="ECO:0000256" key="1">
    <source>
        <dbReference type="ARBA" id="ARBA00022485"/>
    </source>
</evidence>
<dbReference type="AlphaFoldDB" id="A0A3P2A626"/>
<dbReference type="Proteomes" id="UP000269923">
    <property type="component" value="Unassembled WGS sequence"/>
</dbReference>
<dbReference type="GO" id="GO:0003677">
    <property type="term" value="F:DNA binding"/>
    <property type="evidence" value="ECO:0007669"/>
    <property type="project" value="UniProtKB-UniRule"/>
</dbReference>
<feature type="binding site" evidence="6">
    <location>
        <position position="208"/>
    </location>
    <ligand>
        <name>[4Fe-4S] cluster</name>
        <dbReference type="ChEBI" id="CHEBI:49883"/>
    </ligand>
</feature>
<feature type="binding site" evidence="6">
    <location>
        <position position="133"/>
    </location>
    <ligand>
        <name>[4Fe-4S] cluster</name>
        <dbReference type="ChEBI" id="CHEBI:49883"/>
    </ligand>
</feature>
<evidence type="ECO:0000256" key="4">
    <source>
        <dbReference type="ARBA" id="ARBA00022840"/>
    </source>
</evidence>
<dbReference type="STRING" id="1121352.GCA_000620925_00910"/>
<dbReference type="InterPro" id="IPR039000">
    <property type="entry name" value="DinG_proteobact"/>
</dbReference>
<dbReference type="GO" id="GO:0043139">
    <property type="term" value="F:5'-3' DNA helicase activity"/>
    <property type="evidence" value="ECO:0007669"/>
    <property type="project" value="UniProtKB-UniRule"/>
</dbReference>
<feature type="domain" description="Helicase ATP-binding" evidence="7">
    <location>
        <begin position="16"/>
        <end position="315"/>
    </location>
</feature>
<comment type="caution">
    <text evidence="8">The sequence shown here is derived from an EMBL/GenBank/DDBJ whole genome shotgun (WGS) entry which is preliminary data.</text>
</comment>
<dbReference type="HAMAP" id="MF_02205">
    <property type="entry name" value="DinG_proteobact"/>
    <property type="match status" value="1"/>
</dbReference>
<proteinExistence type="inferred from homology"/>
<dbReference type="GO" id="GO:0051539">
    <property type="term" value="F:4 iron, 4 sulfur cluster binding"/>
    <property type="evidence" value="ECO:0007669"/>
    <property type="project" value="UniProtKB-UniRule"/>
</dbReference>
<dbReference type="GO" id="GO:0033677">
    <property type="term" value="F:DNA/RNA helicase activity"/>
    <property type="evidence" value="ECO:0007669"/>
    <property type="project" value="TreeGrafter"/>
</dbReference>
<dbReference type="GO" id="GO:0009432">
    <property type="term" value="P:SOS response"/>
    <property type="evidence" value="ECO:0007669"/>
    <property type="project" value="TreeGrafter"/>
</dbReference>
<dbReference type="PANTHER" id="PTHR11472">
    <property type="entry name" value="DNA REPAIR DEAD HELICASE RAD3/XP-D SUBFAMILY MEMBER"/>
    <property type="match status" value="1"/>
</dbReference>
<dbReference type="GO" id="GO:0006281">
    <property type="term" value="P:DNA repair"/>
    <property type="evidence" value="ECO:0007669"/>
    <property type="project" value="TreeGrafter"/>
</dbReference>
<keyword evidence="1 6" id="KW-0004">4Fe-4S</keyword>
<dbReference type="InterPro" id="IPR006555">
    <property type="entry name" value="ATP-dep_Helicase_C"/>
</dbReference>
<keyword evidence="4 6" id="KW-0067">ATP-binding</keyword>
<dbReference type="Pfam" id="PF13307">
    <property type="entry name" value="Helicase_C_2"/>
    <property type="match status" value="1"/>
</dbReference>
<dbReference type="InterPro" id="IPR014013">
    <property type="entry name" value="Helic_SF1/SF2_ATP-bd_DinG/Rad3"/>
</dbReference>
<dbReference type="EMBL" id="RQYC01000003">
    <property type="protein sequence ID" value="RRD90907.1"/>
    <property type="molecule type" value="Genomic_DNA"/>
</dbReference>
<keyword evidence="2 6" id="KW-0547">Nucleotide-binding</keyword>
<dbReference type="GO" id="GO:0016887">
    <property type="term" value="F:ATP hydrolysis activity"/>
    <property type="evidence" value="ECO:0007669"/>
    <property type="project" value="RHEA"/>
</dbReference>
<comment type="catalytic activity">
    <reaction evidence="6">
        <text>ATP + H2O = ADP + phosphate + H(+)</text>
        <dbReference type="Rhea" id="RHEA:13065"/>
        <dbReference type="ChEBI" id="CHEBI:15377"/>
        <dbReference type="ChEBI" id="CHEBI:15378"/>
        <dbReference type="ChEBI" id="CHEBI:30616"/>
        <dbReference type="ChEBI" id="CHEBI:43474"/>
        <dbReference type="ChEBI" id="CHEBI:456216"/>
        <dbReference type="EC" id="5.6.2.3"/>
    </reaction>
</comment>
<accession>A0A3P2A626</accession>
<dbReference type="GO" id="GO:0005524">
    <property type="term" value="F:ATP binding"/>
    <property type="evidence" value="ECO:0007669"/>
    <property type="project" value="UniProtKB-UniRule"/>
</dbReference>
<dbReference type="GO" id="GO:0046872">
    <property type="term" value="F:metal ion binding"/>
    <property type="evidence" value="ECO:0007669"/>
    <property type="project" value="UniProtKB-KW"/>
</dbReference>
<dbReference type="InterPro" id="IPR027417">
    <property type="entry name" value="P-loop_NTPase"/>
</dbReference>
<dbReference type="PROSITE" id="PS51193">
    <property type="entry name" value="HELICASE_ATP_BIND_2"/>
    <property type="match status" value="1"/>
</dbReference>
<evidence type="ECO:0000313" key="8">
    <source>
        <dbReference type="EMBL" id="RRD90907.1"/>
    </source>
</evidence>
<dbReference type="RefSeq" id="WP_124794151.1">
    <property type="nucleotide sequence ID" value="NZ_RQYC01000003.1"/>
</dbReference>
<keyword evidence="6" id="KW-0411">Iron-sulfur</keyword>
<gene>
    <name evidence="6 8" type="primary">dinG</name>
    <name evidence="8" type="ORF">EII21_02850</name>
</gene>
<evidence type="ECO:0000256" key="6">
    <source>
        <dbReference type="HAMAP-Rule" id="MF_02205"/>
    </source>
</evidence>
<organism evidence="8 9">
    <name type="scientific">Conchiformibius steedae</name>
    <dbReference type="NCBI Taxonomy" id="153493"/>
    <lineage>
        <taxon>Bacteria</taxon>
        <taxon>Pseudomonadati</taxon>
        <taxon>Pseudomonadota</taxon>
        <taxon>Betaproteobacteria</taxon>
        <taxon>Neisseriales</taxon>
        <taxon>Neisseriaceae</taxon>
        <taxon>Conchiformibius</taxon>
    </lineage>
</organism>
<comment type="similarity">
    <text evidence="6">Belongs to the helicase family. DinG subfamily. Type 1 sub-subfamily.</text>
</comment>
<dbReference type="SMART" id="SM00491">
    <property type="entry name" value="HELICc2"/>
    <property type="match status" value="1"/>
</dbReference>
<feature type="binding site" evidence="6">
    <location>
        <position position="213"/>
    </location>
    <ligand>
        <name>[4Fe-4S] cluster</name>
        <dbReference type="ChEBI" id="CHEBI:49883"/>
    </ligand>
</feature>
<dbReference type="PANTHER" id="PTHR11472:SF59">
    <property type="entry name" value="ATP-DEPENDENT DNA HELICASE DING"/>
    <property type="match status" value="1"/>
</dbReference>
<dbReference type="FunFam" id="3.40.50.300:FF:000437">
    <property type="entry name" value="ATP-dependent DNA helicase DinG"/>
    <property type="match status" value="1"/>
</dbReference>
<keyword evidence="6" id="KW-0413">Isomerase</keyword>
<keyword evidence="6 8" id="KW-0347">Helicase</keyword>
<sequence>MLTDLEKNAIRDHYRTLAENLPHFRPRAAQREMLAAVANAFARSLPAHSDGTFPPREGESIAVIEGPTGVGKSLAYLLAGAVLAQTRSKRLVVSSATVALQEQLVGRDLPLLAEKSGLDIRFALAKGRGRYLCPYKLYRLTQHPEQSALFAFDPALLSDSKPTPRDNALLKEWADAFAARRFDGDRDTWTGEMSEPVWMRVASSHQDCLKSSCPNRAECPFFLARESLDNVDVIVANHDLLMADINMGGGVILPEPEQSFYCIDEAHHLPKKALMRFAAEHSWKQALWLVDKLPQLSAKITAVCDKDALADLADDAALALGECWDEWQARLPTVEELTPQPNGHESVWLWQDGDIPDGWQDLVGNSFTASHTLLKHIHALRDALLAARREKDADTFQIDRLSVEFGALTAQAEQIAAVWAQMATQRADESQAPTAKWITAHTHNGKTEWQFCASPISAATQLANGLWKRAAGAVLTSATLRSLGVFDLLLRQTGLNWFPKVQTLALASPFDFAKQGELYIPPLSVSPKDPAAHTEAVAEWLPKLIDPDAAVGTLVLFSSRRQMQDVALRLPESHLPYLLMQGEHSKSALLAQHHQALAEGKASIIFGLDSFAEGLDLPGIACVHVIIAKLPFSIPDHPIDQTQNRWIEQRGGRPFMEITVPEASVKLVQAVGRLIRTESDYGRVTILDNRVLTHAYGRQMLACLPPFRRIA</sequence>